<dbReference type="AlphaFoldDB" id="S4PWH4"/>
<reference evidence="1" key="1">
    <citation type="journal article" date="2013" name="BMC Genomics">
        <title>Unscrambling butterfly oogenesis.</title>
        <authorList>
            <person name="Carter J.M."/>
            <person name="Baker S.C."/>
            <person name="Pink R."/>
            <person name="Carter D.R."/>
            <person name="Collins A."/>
            <person name="Tomlin J."/>
            <person name="Gibbs M."/>
            <person name="Breuker C.J."/>
        </authorList>
    </citation>
    <scope>NUCLEOTIDE SEQUENCE</scope>
    <source>
        <tissue evidence="1">Ovary</tissue>
    </source>
</reference>
<proteinExistence type="predicted"/>
<dbReference type="EMBL" id="GAIX01006783">
    <property type="protein sequence ID" value="JAA85777.1"/>
    <property type="molecule type" value="Transcribed_RNA"/>
</dbReference>
<protein>
    <submittedName>
        <fullName evidence="1">Uncharacterized protein</fullName>
    </submittedName>
</protein>
<evidence type="ECO:0000313" key="1">
    <source>
        <dbReference type="EMBL" id="JAA85777.1"/>
    </source>
</evidence>
<sequence length="72" mass="8040">MDPKTSSASTIACLLRRPAAGTLRTARAGAHMPLRGASRQTQRLTTLHSKFTGGVRVQYVRRGRRRRGHWRG</sequence>
<reference evidence="1" key="2">
    <citation type="submission" date="2013-05" db="EMBL/GenBank/DDBJ databases">
        <authorList>
            <person name="Carter J.-M."/>
            <person name="Baker S.C."/>
            <person name="Pink R."/>
            <person name="Carter D.R.F."/>
            <person name="Collins A."/>
            <person name="Tomlin J."/>
            <person name="Gibbs M."/>
            <person name="Breuker C.J."/>
        </authorList>
    </citation>
    <scope>NUCLEOTIDE SEQUENCE</scope>
    <source>
        <tissue evidence="1">Ovary</tissue>
    </source>
</reference>
<accession>S4PWH4</accession>
<name>S4PWH4_9NEOP</name>
<organism evidence="1">
    <name type="scientific">Pararge aegeria</name>
    <name type="common">speckled wood butterfly</name>
    <dbReference type="NCBI Taxonomy" id="116150"/>
    <lineage>
        <taxon>Eukaryota</taxon>
        <taxon>Metazoa</taxon>
        <taxon>Ecdysozoa</taxon>
        <taxon>Arthropoda</taxon>
        <taxon>Hexapoda</taxon>
        <taxon>Insecta</taxon>
        <taxon>Pterygota</taxon>
        <taxon>Neoptera</taxon>
        <taxon>Endopterygota</taxon>
        <taxon>Lepidoptera</taxon>
        <taxon>Glossata</taxon>
        <taxon>Ditrysia</taxon>
        <taxon>Papilionoidea</taxon>
        <taxon>Nymphalidae</taxon>
        <taxon>Satyrinae</taxon>
        <taxon>Satyrini</taxon>
        <taxon>Parargina</taxon>
        <taxon>Pararge</taxon>
    </lineage>
</organism>
<feature type="non-terminal residue" evidence="1">
    <location>
        <position position="72"/>
    </location>
</feature>